<dbReference type="Proteomes" id="UP000003688">
    <property type="component" value="Unassembled WGS sequence"/>
</dbReference>
<protein>
    <submittedName>
        <fullName evidence="1">Uncharacterized protein</fullName>
    </submittedName>
</protein>
<dbReference type="EMBL" id="ABOX02000006">
    <property type="protein sequence ID" value="EEF62073.1"/>
    <property type="molecule type" value="Genomic_DNA"/>
</dbReference>
<reference evidence="1 2" key="1">
    <citation type="journal article" date="2011" name="J. Bacteriol.">
        <title>Genome sequence of 'Pedosphaera parvula' Ellin514, an aerobic Verrucomicrobial isolate from pasture soil.</title>
        <authorList>
            <person name="Kant R."/>
            <person name="van Passel M.W."/>
            <person name="Sangwan P."/>
            <person name="Palva A."/>
            <person name="Lucas S."/>
            <person name="Copeland A."/>
            <person name="Lapidus A."/>
            <person name="Glavina Del Rio T."/>
            <person name="Dalin E."/>
            <person name="Tice H."/>
            <person name="Bruce D."/>
            <person name="Goodwin L."/>
            <person name="Pitluck S."/>
            <person name="Chertkov O."/>
            <person name="Larimer F.W."/>
            <person name="Land M.L."/>
            <person name="Hauser L."/>
            <person name="Brettin T.S."/>
            <person name="Detter J.C."/>
            <person name="Han S."/>
            <person name="de Vos W.M."/>
            <person name="Janssen P.H."/>
            <person name="Smidt H."/>
        </authorList>
    </citation>
    <scope>NUCLEOTIDE SEQUENCE [LARGE SCALE GENOMIC DNA]</scope>
    <source>
        <strain evidence="1 2">Ellin514</strain>
    </source>
</reference>
<evidence type="ECO:0000313" key="2">
    <source>
        <dbReference type="Proteomes" id="UP000003688"/>
    </source>
</evidence>
<dbReference type="AlphaFoldDB" id="B9XDC7"/>
<accession>B9XDC7</accession>
<evidence type="ECO:0000313" key="1">
    <source>
        <dbReference type="EMBL" id="EEF62073.1"/>
    </source>
</evidence>
<comment type="caution">
    <text evidence="1">The sequence shown here is derived from an EMBL/GenBank/DDBJ whole genome shotgun (WGS) entry which is preliminary data.</text>
</comment>
<name>B9XDC7_PEDPL</name>
<sequence length="73" mass="8556">MTEHWTSTQFHHWKRDCEGFAVGNQLFEVIDIFTPEQELFYVGLCETHGYACVRKKYNVICTPPAVMKEKQGM</sequence>
<keyword evidence="2" id="KW-1185">Reference proteome</keyword>
<dbReference type="RefSeq" id="WP_007413825.1">
    <property type="nucleotide sequence ID" value="NZ_ABOX02000006.1"/>
</dbReference>
<proteinExistence type="predicted"/>
<gene>
    <name evidence="1" type="ORF">Cflav_PD6348</name>
</gene>
<organism evidence="1 2">
    <name type="scientific">Pedosphaera parvula (strain Ellin514)</name>
    <dbReference type="NCBI Taxonomy" id="320771"/>
    <lineage>
        <taxon>Bacteria</taxon>
        <taxon>Pseudomonadati</taxon>
        <taxon>Verrucomicrobiota</taxon>
        <taxon>Pedosphaerae</taxon>
        <taxon>Pedosphaerales</taxon>
        <taxon>Pedosphaeraceae</taxon>
        <taxon>Pedosphaera</taxon>
    </lineage>
</organism>